<sequence>MGSLRASAAPRIVNVSSTTASLGLATGGTDFGGDADRWMAYPSSKTALNTDLTGHRGTRTREEGARIIVDLATLSDAGPTGGFVNDQGRVPW</sequence>
<dbReference type="EMBL" id="SMKY01000134">
    <property type="protein sequence ID" value="TDD77695.1"/>
    <property type="molecule type" value="Genomic_DNA"/>
</dbReference>
<evidence type="ECO:0000313" key="2">
    <source>
        <dbReference type="Proteomes" id="UP000295578"/>
    </source>
</evidence>
<comment type="caution">
    <text evidence="1">The sequence shown here is derived from an EMBL/GenBank/DDBJ whole genome shotgun (WGS) entry which is preliminary data.</text>
</comment>
<name>A0A4R5AYJ0_9ACTN</name>
<dbReference type="OrthoDB" id="9781117at2"/>
<dbReference type="InterPro" id="IPR036291">
    <property type="entry name" value="NAD(P)-bd_dom_sf"/>
</dbReference>
<proteinExistence type="predicted"/>
<dbReference type="Proteomes" id="UP000295578">
    <property type="component" value="Unassembled WGS sequence"/>
</dbReference>
<dbReference type="AlphaFoldDB" id="A0A4R5AYJ0"/>
<dbReference type="SUPFAM" id="SSF51735">
    <property type="entry name" value="NAD(P)-binding Rossmann-fold domains"/>
    <property type="match status" value="1"/>
</dbReference>
<gene>
    <name evidence="1" type="ORF">E1293_25930</name>
</gene>
<evidence type="ECO:0008006" key="3">
    <source>
        <dbReference type="Google" id="ProtNLM"/>
    </source>
</evidence>
<keyword evidence="2" id="KW-1185">Reference proteome</keyword>
<reference evidence="1 2" key="1">
    <citation type="submission" date="2019-03" db="EMBL/GenBank/DDBJ databases">
        <title>Draft genome sequences of novel Actinobacteria.</title>
        <authorList>
            <person name="Sahin N."/>
            <person name="Ay H."/>
            <person name="Saygin H."/>
        </authorList>
    </citation>
    <scope>NUCLEOTIDE SEQUENCE [LARGE SCALE GENOMIC DNA]</scope>
    <source>
        <strain evidence="1 2">DSM 45941</strain>
    </source>
</reference>
<accession>A0A4R5AYJ0</accession>
<evidence type="ECO:0000313" key="1">
    <source>
        <dbReference type="EMBL" id="TDD77695.1"/>
    </source>
</evidence>
<protein>
    <recommendedName>
        <fullName evidence="3">SDR family oxidoreductase</fullName>
    </recommendedName>
</protein>
<dbReference type="Gene3D" id="3.40.50.720">
    <property type="entry name" value="NAD(P)-binding Rossmann-like Domain"/>
    <property type="match status" value="1"/>
</dbReference>
<organism evidence="1 2">
    <name type="scientific">Actinomadura darangshiensis</name>
    <dbReference type="NCBI Taxonomy" id="705336"/>
    <lineage>
        <taxon>Bacteria</taxon>
        <taxon>Bacillati</taxon>
        <taxon>Actinomycetota</taxon>
        <taxon>Actinomycetes</taxon>
        <taxon>Streptosporangiales</taxon>
        <taxon>Thermomonosporaceae</taxon>
        <taxon>Actinomadura</taxon>
    </lineage>
</organism>